<evidence type="ECO:0000313" key="5">
    <source>
        <dbReference type="Proteomes" id="UP000540266"/>
    </source>
</evidence>
<dbReference type="InterPro" id="IPR035903">
    <property type="entry name" value="HesB-like_dom_sf"/>
</dbReference>
<dbReference type="Gene3D" id="2.60.300.12">
    <property type="entry name" value="HesB-like domain"/>
    <property type="match status" value="1"/>
</dbReference>
<keyword evidence="4" id="KW-1185">Reference proteome</keyword>
<keyword evidence="3" id="KW-0614">Plasmid</keyword>
<geneLocation type="plasmid" evidence="2 4">
    <name>pRphaN671d</name>
</geneLocation>
<geneLocation type="plasmid" evidence="3 5">
    <name>pBS3a</name>
</geneLocation>
<reference evidence="2 4" key="1">
    <citation type="submission" date="2015-11" db="EMBL/GenBank/DDBJ databases">
        <title>The limits of bacterial species coexistence and the symbiotic plasmid transference in sympatric Rhizobium populations.</title>
        <authorList>
            <person name="Perez-Carrascal O.M."/>
            <person name="VanInsberghe D."/>
            <person name="Juarez S."/>
            <person name="Polz M.F."/>
            <person name="Vinuesa P."/>
            <person name="Gonzalez V."/>
        </authorList>
    </citation>
    <scope>NUCLEOTIDE SEQUENCE [LARGE SCALE GENOMIC DNA]</scope>
    <source>
        <strain evidence="2 4">N771</strain>
        <plasmid evidence="2 4">pRphaN671d</plasmid>
    </source>
</reference>
<evidence type="ECO:0000313" key="3">
    <source>
        <dbReference type="EMBL" id="QPK11297.1"/>
    </source>
</evidence>
<dbReference type="AlphaFoldDB" id="A0A192TMJ8"/>
<name>A0A192TMJ8_9HYPH</name>
<dbReference type="GO" id="GO:0051537">
    <property type="term" value="F:2 iron, 2 sulfur cluster binding"/>
    <property type="evidence" value="ECO:0007669"/>
    <property type="project" value="UniProtKB-ARBA"/>
</dbReference>
<dbReference type="InterPro" id="IPR016092">
    <property type="entry name" value="ATAP"/>
</dbReference>
<evidence type="ECO:0000313" key="2">
    <source>
        <dbReference type="EMBL" id="ANL88128.1"/>
    </source>
</evidence>
<dbReference type="InterPro" id="IPR000361">
    <property type="entry name" value="ATAP_core_dom"/>
</dbReference>
<dbReference type="EMBL" id="CP013572">
    <property type="protein sequence ID" value="ANL88128.1"/>
    <property type="molecule type" value="Genomic_DNA"/>
</dbReference>
<dbReference type="RefSeq" id="WP_009995752.1">
    <property type="nucleotide sequence ID" value="NZ_CP013530.1"/>
</dbReference>
<reference evidence="3 5" key="2">
    <citation type="submission" date="2020-11" db="EMBL/GenBank/DDBJ databases">
        <title>Indigenous Rhizobia Nodulating Common beans in Western Kenya.</title>
        <authorList>
            <person name="Wekesa C.S."/>
            <person name="Oelmueller R."/>
            <person name="Furch A.C."/>
        </authorList>
    </citation>
    <scope>NUCLEOTIDE SEQUENCE [LARGE SCALE GENOMIC DNA]</scope>
    <source>
        <strain evidence="5">BS3</strain>
        <strain evidence="3">S3</strain>
        <plasmid evidence="3 5">pBS3a</plasmid>
    </source>
</reference>
<dbReference type="GO" id="GO:0016226">
    <property type="term" value="P:iron-sulfur cluster assembly"/>
    <property type="evidence" value="ECO:0007669"/>
    <property type="project" value="InterPro"/>
</dbReference>
<dbReference type="PANTHER" id="PTHR43011:SF1">
    <property type="entry name" value="IRON-SULFUR CLUSTER ASSEMBLY 2 HOMOLOG, MITOCHONDRIAL"/>
    <property type="match status" value="1"/>
</dbReference>
<accession>A0A192TMJ8</accession>
<dbReference type="SUPFAM" id="SSF89360">
    <property type="entry name" value="HesB-like domain"/>
    <property type="match status" value="1"/>
</dbReference>
<gene>
    <name evidence="2" type="primary">iscN</name>
    <name evidence="2" type="ORF">AMC81_PD00275</name>
    <name evidence="3" type="ORF">HER27_023425</name>
</gene>
<dbReference type="NCBIfam" id="TIGR00049">
    <property type="entry name" value="iron-sulfur cluster assembly accessory protein"/>
    <property type="match status" value="1"/>
</dbReference>
<evidence type="ECO:0000313" key="4">
    <source>
        <dbReference type="Proteomes" id="UP000078551"/>
    </source>
</evidence>
<dbReference type="InterPro" id="IPR017870">
    <property type="entry name" value="FeS_cluster_insertion_CS"/>
</dbReference>
<dbReference type="PROSITE" id="PS01152">
    <property type="entry name" value="HESB"/>
    <property type="match status" value="1"/>
</dbReference>
<dbReference type="Proteomes" id="UP000078551">
    <property type="component" value="Plasmid pRphaN671d"/>
</dbReference>
<protein>
    <submittedName>
        <fullName evidence="2">Fe-S cofactor nitrogenase synthesis protein</fullName>
    </submittedName>
    <submittedName>
        <fullName evidence="3">Iron-sulfur cluster assembly accessory protein</fullName>
    </submittedName>
</protein>
<dbReference type="GO" id="GO:0005506">
    <property type="term" value="F:iron ion binding"/>
    <property type="evidence" value="ECO:0007669"/>
    <property type="project" value="TreeGrafter"/>
</dbReference>
<dbReference type="Proteomes" id="UP000540266">
    <property type="component" value="Plasmid pBS3a"/>
</dbReference>
<dbReference type="GeneID" id="45960577"/>
<evidence type="ECO:0000259" key="1">
    <source>
        <dbReference type="Pfam" id="PF01521"/>
    </source>
</evidence>
<feature type="domain" description="Core" evidence="1">
    <location>
        <begin position="2"/>
        <end position="102"/>
    </location>
</feature>
<dbReference type="EMBL" id="CP064932">
    <property type="protein sequence ID" value="QPK11297.1"/>
    <property type="molecule type" value="Genomic_DNA"/>
</dbReference>
<dbReference type="PANTHER" id="PTHR43011">
    <property type="entry name" value="IRON-SULFUR CLUSTER ASSEMBLY 2 HOMOLOG, MITOCHONDRIAL"/>
    <property type="match status" value="1"/>
</dbReference>
<dbReference type="Pfam" id="PF01521">
    <property type="entry name" value="Fe-S_biosyn"/>
    <property type="match status" value="1"/>
</dbReference>
<dbReference type="KEGG" id="rpha:AMC79_PC00248"/>
<dbReference type="GO" id="GO:0051539">
    <property type="term" value="F:4 iron, 4 sulfur cluster binding"/>
    <property type="evidence" value="ECO:0007669"/>
    <property type="project" value="TreeGrafter"/>
</dbReference>
<proteinExistence type="predicted"/>
<organism evidence="3 5">
    <name type="scientific">Rhizobium phaseoli</name>
    <dbReference type="NCBI Taxonomy" id="396"/>
    <lineage>
        <taxon>Bacteria</taxon>
        <taxon>Pseudomonadati</taxon>
        <taxon>Pseudomonadota</taxon>
        <taxon>Alphaproteobacteria</taxon>
        <taxon>Hyphomicrobiales</taxon>
        <taxon>Rhizobiaceae</taxon>
        <taxon>Rhizobium/Agrobacterium group</taxon>
        <taxon>Rhizobium</taxon>
    </lineage>
</organism>
<sequence>MIKLTENAAAIMNVTLSRAEQAEGFRIAVEAGGCAGYKYLVGLESVQGQGDAVIETNGVKVFVDADSQAHINGMTIDFVTGPETSGFVFDNPNAHQNCTCGKSFG</sequence>